<dbReference type="PANTHER" id="PTHR28637:SF13">
    <property type="entry name" value="EXPRESSED PROTEIN"/>
    <property type="match status" value="1"/>
</dbReference>
<dbReference type="Pfam" id="PF16679">
    <property type="entry name" value="CDT1_C"/>
    <property type="match status" value="1"/>
</dbReference>
<dbReference type="GO" id="GO:0030174">
    <property type="term" value="P:regulation of DNA-templated DNA replication initiation"/>
    <property type="evidence" value="ECO:0007669"/>
    <property type="project" value="InterPro"/>
</dbReference>
<dbReference type="Proteomes" id="UP000237000">
    <property type="component" value="Unassembled WGS sequence"/>
</dbReference>
<evidence type="ECO:0000259" key="3">
    <source>
        <dbReference type="Pfam" id="PF16679"/>
    </source>
</evidence>
<protein>
    <submittedName>
        <fullName evidence="4">DNA replication factor Cdt1, C-terminal</fullName>
    </submittedName>
</protein>
<dbReference type="GO" id="GO:0005634">
    <property type="term" value="C:nucleus"/>
    <property type="evidence" value="ECO:0007669"/>
    <property type="project" value="TreeGrafter"/>
</dbReference>
<dbReference type="GO" id="GO:0000278">
    <property type="term" value="P:mitotic cell cycle"/>
    <property type="evidence" value="ECO:0007669"/>
    <property type="project" value="TreeGrafter"/>
</dbReference>
<dbReference type="EMBL" id="JXTC01000144">
    <property type="protein sequence ID" value="PON85666.1"/>
    <property type="molecule type" value="Genomic_DNA"/>
</dbReference>
<feature type="domain" description="DNA replication factor Cdt1 C-terminal" evidence="3">
    <location>
        <begin position="26"/>
        <end position="88"/>
    </location>
</feature>
<dbReference type="InParanoid" id="A0A2P5EJE6"/>
<keyword evidence="5" id="KW-1185">Reference proteome</keyword>
<dbReference type="InterPro" id="IPR032054">
    <property type="entry name" value="Cdt1_C"/>
</dbReference>
<dbReference type="STRING" id="63057.A0A2P5EJE6"/>
<evidence type="ECO:0000313" key="5">
    <source>
        <dbReference type="Proteomes" id="UP000237000"/>
    </source>
</evidence>
<reference evidence="5" key="1">
    <citation type="submission" date="2016-06" db="EMBL/GenBank/DDBJ databases">
        <title>Parallel loss of symbiosis genes in relatives of nitrogen-fixing non-legume Parasponia.</title>
        <authorList>
            <person name="Van Velzen R."/>
            <person name="Holmer R."/>
            <person name="Bu F."/>
            <person name="Rutten L."/>
            <person name="Van Zeijl A."/>
            <person name="Liu W."/>
            <person name="Santuari L."/>
            <person name="Cao Q."/>
            <person name="Sharma T."/>
            <person name="Shen D."/>
            <person name="Roswanjaya Y."/>
            <person name="Wardhani T."/>
            <person name="Kalhor M.S."/>
            <person name="Jansen J."/>
            <person name="Van den Hoogen J."/>
            <person name="Gungor B."/>
            <person name="Hartog M."/>
            <person name="Hontelez J."/>
            <person name="Verver J."/>
            <person name="Yang W.-C."/>
            <person name="Schijlen E."/>
            <person name="Repin R."/>
            <person name="Schilthuizen M."/>
            <person name="Schranz E."/>
            <person name="Heidstra R."/>
            <person name="Miyata K."/>
            <person name="Fedorova E."/>
            <person name="Kohlen W."/>
            <person name="Bisseling T."/>
            <person name="Smit S."/>
            <person name="Geurts R."/>
        </authorList>
    </citation>
    <scope>NUCLEOTIDE SEQUENCE [LARGE SCALE GENOMIC DNA]</scope>
    <source>
        <strain evidence="5">cv. RG33-2</strain>
    </source>
</reference>
<sequence length="116" mass="13228">MSQVVKGLGCLSDVCKKRQVCDSMCQHMSSSLVDVIALIHSIFKSANCFPITKEELVHKIIINNLDIVEKREVEEQIDLLERLVPDWIYKELAPGGDIMYKWRDYEVNPLHVIGSA</sequence>
<dbReference type="InterPro" id="IPR038090">
    <property type="entry name" value="Cdt1_C_WH_dom_sf"/>
</dbReference>
<dbReference type="GO" id="GO:0003677">
    <property type="term" value="F:DNA binding"/>
    <property type="evidence" value="ECO:0007669"/>
    <property type="project" value="InterPro"/>
</dbReference>
<dbReference type="GO" id="GO:0070182">
    <property type="term" value="F:DNA polymerase binding"/>
    <property type="evidence" value="ECO:0007669"/>
    <property type="project" value="TreeGrafter"/>
</dbReference>
<dbReference type="OrthoDB" id="341730at2759"/>
<evidence type="ECO:0000313" key="4">
    <source>
        <dbReference type="EMBL" id="PON85666.1"/>
    </source>
</evidence>
<dbReference type="GO" id="GO:0071163">
    <property type="term" value="P:DNA replication preinitiation complex assembly"/>
    <property type="evidence" value="ECO:0007669"/>
    <property type="project" value="InterPro"/>
</dbReference>
<comment type="similarity">
    <text evidence="1">Belongs to the Cdt1 family.</text>
</comment>
<evidence type="ECO:0000256" key="1">
    <source>
        <dbReference type="ARBA" id="ARBA00008356"/>
    </source>
</evidence>
<name>A0A2P5EJE6_TREOI</name>
<keyword evidence="2" id="KW-0131">Cell cycle</keyword>
<evidence type="ECO:0000256" key="2">
    <source>
        <dbReference type="ARBA" id="ARBA00023306"/>
    </source>
</evidence>
<dbReference type="AlphaFoldDB" id="A0A2P5EJE6"/>
<proteinExistence type="inferred from homology"/>
<accession>A0A2P5EJE6</accession>
<organism evidence="4 5">
    <name type="scientific">Trema orientale</name>
    <name type="common">Charcoal tree</name>
    <name type="synonym">Celtis orientalis</name>
    <dbReference type="NCBI Taxonomy" id="63057"/>
    <lineage>
        <taxon>Eukaryota</taxon>
        <taxon>Viridiplantae</taxon>
        <taxon>Streptophyta</taxon>
        <taxon>Embryophyta</taxon>
        <taxon>Tracheophyta</taxon>
        <taxon>Spermatophyta</taxon>
        <taxon>Magnoliopsida</taxon>
        <taxon>eudicotyledons</taxon>
        <taxon>Gunneridae</taxon>
        <taxon>Pentapetalae</taxon>
        <taxon>rosids</taxon>
        <taxon>fabids</taxon>
        <taxon>Rosales</taxon>
        <taxon>Cannabaceae</taxon>
        <taxon>Trema</taxon>
    </lineage>
</organism>
<dbReference type="GO" id="GO:0000076">
    <property type="term" value="P:DNA replication checkpoint signaling"/>
    <property type="evidence" value="ECO:0007669"/>
    <property type="project" value="TreeGrafter"/>
</dbReference>
<comment type="caution">
    <text evidence="4">The sequence shown here is derived from an EMBL/GenBank/DDBJ whole genome shotgun (WGS) entry which is preliminary data.</text>
</comment>
<dbReference type="Gene3D" id="1.10.10.1420">
    <property type="entry name" value="DNA replication factor Cdt1, C-terminal WH domain"/>
    <property type="match status" value="1"/>
</dbReference>
<gene>
    <name evidence="4" type="ORF">TorRG33x02_185220</name>
</gene>
<dbReference type="PANTHER" id="PTHR28637">
    <property type="entry name" value="DNA REPLICATION FACTOR CDT1"/>
    <property type="match status" value="1"/>
</dbReference>
<dbReference type="InterPro" id="IPR045173">
    <property type="entry name" value="Cdt1"/>
</dbReference>